<protein>
    <recommendedName>
        <fullName evidence="4">CHRD domain-containing protein</fullName>
    </recommendedName>
</protein>
<dbReference type="EMBL" id="JANIBK010000046">
    <property type="protein sequence ID" value="MCQ8128893.1"/>
    <property type="molecule type" value="Genomic_DNA"/>
</dbReference>
<keyword evidence="3" id="KW-1185">Reference proteome</keyword>
<evidence type="ECO:0000256" key="1">
    <source>
        <dbReference type="SAM" id="SignalP"/>
    </source>
</evidence>
<dbReference type="Proteomes" id="UP001524586">
    <property type="component" value="Unassembled WGS sequence"/>
</dbReference>
<comment type="caution">
    <text evidence="2">The sequence shown here is derived from an EMBL/GenBank/DDBJ whole genome shotgun (WGS) entry which is preliminary data.</text>
</comment>
<reference evidence="2 3" key="1">
    <citation type="submission" date="2022-07" db="EMBL/GenBank/DDBJ databases">
        <title>Methylomonas rivi sp. nov., Methylomonas rosea sp. nov., Methylomonas aureus sp. nov. and Methylomonas subterranea sp. nov., four novel methanotrophs isolated from a freshwater creek and the deep terrestrial subsurface.</title>
        <authorList>
            <person name="Abin C."/>
            <person name="Sankaranarayanan K."/>
            <person name="Garner C."/>
            <person name="Sindelar R."/>
            <person name="Kotary K."/>
            <person name="Garner R."/>
            <person name="Barclay S."/>
            <person name="Lawson P."/>
            <person name="Krumholz L."/>
        </authorList>
    </citation>
    <scope>NUCLEOTIDE SEQUENCE [LARGE SCALE GENOMIC DNA]</scope>
    <source>
        <strain evidence="2 3">WSC-6</strain>
    </source>
</reference>
<evidence type="ECO:0000313" key="3">
    <source>
        <dbReference type="Proteomes" id="UP001524586"/>
    </source>
</evidence>
<keyword evidence="1" id="KW-0732">Signal</keyword>
<evidence type="ECO:0008006" key="4">
    <source>
        <dbReference type="Google" id="ProtNLM"/>
    </source>
</evidence>
<name>A0ABT1U4W1_9GAMM</name>
<gene>
    <name evidence="2" type="ORF">NP596_10530</name>
</gene>
<organism evidence="2 3">
    <name type="scientific">Methylomonas rivi</name>
    <dbReference type="NCBI Taxonomy" id="2952226"/>
    <lineage>
        <taxon>Bacteria</taxon>
        <taxon>Pseudomonadati</taxon>
        <taxon>Pseudomonadota</taxon>
        <taxon>Gammaproteobacteria</taxon>
        <taxon>Methylococcales</taxon>
        <taxon>Methylococcaceae</taxon>
        <taxon>Methylomonas</taxon>
    </lineage>
</organism>
<feature type="chain" id="PRO_5047411101" description="CHRD domain-containing protein" evidence="1">
    <location>
        <begin position="19"/>
        <end position="152"/>
    </location>
</feature>
<dbReference type="RefSeq" id="WP_256615313.1">
    <property type="nucleotide sequence ID" value="NZ_JANIBK010000046.1"/>
</dbReference>
<evidence type="ECO:0000313" key="2">
    <source>
        <dbReference type="EMBL" id="MCQ8128893.1"/>
    </source>
</evidence>
<proteinExistence type="predicted"/>
<feature type="signal peptide" evidence="1">
    <location>
        <begin position="1"/>
        <end position="18"/>
    </location>
</feature>
<accession>A0ABT1U4W1</accession>
<sequence length="152" mass="16389">MKKIIFLILMMSSMNALAIDVTMSIASDGLGTPTIVGATNLPDGIELSATVVQMGSKNIASYVAMVYGTVKHGRFYFGPFSDDGMVLNIAPYAVDISMVHPRLQPNETWPIIGRDGEKLEGPLVENCVIGGHIIGYKKTFQLVDGINPRSTD</sequence>